<comment type="caution">
    <text evidence="6">The sequence shown here is derived from an EMBL/GenBank/DDBJ whole genome shotgun (WGS) entry which is preliminary data.</text>
</comment>
<keyword evidence="5" id="KW-0067">ATP-binding</keyword>
<keyword evidence="3" id="KW-0203">Cytokinin biosynthesis</keyword>
<keyword evidence="7" id="KW-1185">Reference proteome</keyword>
<evidence type="ECO:0000256" key="3">
    <source>
        <dbReference type="ARBA" id="ARBA00022712"/>
    </source>
</evidence>
<dbReference type="OrthoDB" id="1303856at2759"/>
<dbReference type="InterPro" id="IPR027417">
    <property type="entry name" value="P-loop_NTPase"/>
</dbReference>
<dbReference type="AlphaFoldDB" id="A0A9J5ZAC8"/>
<dbReference type="Gene3D" id="3.40.50.300">
    <property type="entry name" value="P-loop containing nucleotide triphosphate hydrolases"/>
    <property type="match status" value="1"/>
</dbReference>
<dbReference type="GO" id="GO:0005739">
    <property type="term" value="C:mitochondrion"/>
    <property type="evidence" value="ECO:0007669"/>
    <property type="project" value="TreeGrafter"/>
</dbReference>
<dbReference type="GO" id="GO:0005524">
    <property type="term" value="F:ATP binding"/>
    <property type="evidence" value="ECO:0007669"/>
    <property type="project" value="UniProtKB-KW"/>
</dbReference>
<dbReference type="EMBL" id="JACXVP010000004">
    <property type="protein sequence ID" value="KAG5609602.1"/>
    <property type="molecule type" value="Genomic_DNA"/>
</dbReference>
<keyword evidence="2" id="KW-0808">Transferase</keyword>
<reference evidence="6 7" key="1">
    <citation type="submission" date="2020-09" db="EMBL/GenBank/DDBJ databases">
        <title>De no assembly of potato wild relative species, Solanum commersonii.</title>
        <authorList>
            <person name="Cho K."/>
        </authorList>
    </citation>
    <scope>NUCLEOTIDE SEQUENCE [LARGE SCALE GENOMIC DNA]</scope>
    <source>
        <strain evidence="6">LZ3.2</strain>
        <tissue evidence="6">Leaf</tissue>
    </source>
</reference>
<organism evidence="6 7">
    <name type="scientific">Solanum commersonii</name>
    <name type="common">Commerson's wild potato</name>
    <name type="synonym">Commerson's nightshade</name>
    <dbReference type="NCBI Taxonomy" id="4109"/>
    <lineage>
        <taxon>Eukaryota</taxon>
        <taxon>Viridiplantae</taxon>
        <taxon>Streptophyta</taxon>
        <taxon>Embryophyta</taxon>
        <taxon>Tracheophyta</taxon>
        <taxon>Spermatophyta</taxon>
        <taxon>Magnoliopsida</taxon>
        <taxon>eudicotyledons</taxon>
        <taxon>Gunneridae</taxon>
        <taxon>Pentapetalae</taxon>
        <taxon>asterids</taxon>
        <taxon>lamiids</taxon>
        <taxon>Solanales</taxon>
        <taxon>Solanaceae</taxon>
        <taxon>Solanoideae</taxon>
        <taxon>Solaneae</taxon>
        <taxon>Solanum</taxon>
    </lineage>
</organism>
<evidence type="ECO:0000313" key="7">
    <source>
        <dbReference type="Proteomes" id="UP000824120"/>
    </source>
</evidence>
<dbReference type="InterPro" id="IPR039657">
    <property type="entry name" value="Dimethylallyltransferase"/>
</dbReference>
<dbReference type="Gene3D" id="1.10.287.890">
    <property type="entry name" value="Crystal structure of tRNA isopentenylpyrophosphate transferase (bh2366) domain"/>
    <property type="match status" value="1"/>
</dbReference>
<keyword evidence="4" id="KW-0547">Nucleotide-binding</keyword>
<comment type="similarity">
    <text evidence="1">Belongs to the IPP transferase family.</text>
</comment>
<protein>
    <submittedName>
        <fullName evidence="6">Uncharacterized protein</fullName>
    </submittedName>
</protein>
<dbReference type="GO" id="GO:0009691">
    <property type="term" value="P:cytokinin biosynthetic process"/>
    <property type="evidence" value="ECO:0007669"/>
    <property type="project" value="UniProtKB-KW"/>
</dbReference>
<dbReference type="Proteomes" id="UP000824120">
    <property type="component" value="Chromosome 4"/>
</dbReference>
<evidence type="ECO:0000313" key="6">
    <source>
        <dbReference type="EMBL" id="KAG5609602.1"/>
    </source>
</evidence>
<name>A0A9J5ZAC8_SOLCO</name>
<accession>A0A9J5ZAC8</accession>
<dbReference type="GO" id="GO:0052381">
    <property type="term" value="F:tRNA dimethylallyltransferase activity"/>
    <property type="evidence" value="ECO:0007669"/>
    <property type="project" value="TreeGrafter"/>
</dbReference>
<proteinExistence type="inferred from homology"/>
<evidence type="ECO:0000256" key="1">
    <source>
        <dbReference type="ARBA" id="ARBA00005842"/>
    </source>
</evidence>
<dbReference type="PANTHER" id="PTHR11088">
    <property type="entry name" value="TRNA DIMETHYLALLYLTRANSFERASE"/>
    <property type="match status" value="1"/>
</dbReference>
<gene>
    <name evidence="6" type="ORF">H5410_020883</name>
</gene>
<sequence>MWLVHHTIASDIFKEVKKGVDEAWRNIVLKPCPDIMKRFLKNDDHNIIIDHCLHQKFLEAKRVPIIVGRSNSYFENLMEDHVFMFKYKYDTCFIWIDVEQSDLNRRVDMRLDQMVNAAKIEPDSDFTDEDFFLQAIVYIEIFLTNQCFPIFFRGSNS</sequence>
<dbReference type="GO" id="GO:0006400">
    <property type="term" value="P:tRNA modification"/>
    <property type="evidence" value="ECO:0007669"/>
    <property type="project" value="TreeGrafter"/>
</dbReference>
<dbReference type="PANTHER" id="PTHR11088:SF73">
    <property type="entry name" value="PHOSPHORIBULOKINASE_URIDINE KINASE DOMAIN-CONTAINING PROTEIN"/>
    <property type="match status" value="1"/>
</dbReference>
<evidence type="ECO:0000256" key="4">
    <source>
        <dbReference type="ARBA" id="ARBA00022741"/>
    </source>
</evidence>
<evidence type="ECO:0000256" key="5">
    <source>
        <dbReference type="ARBA" id="ARBA00022840"/>
    </source>
</evidence>
<evidence type="ECO:0000256" key="2">
    <source>
        <dbReference type="ARBA" id="ARBA00022679"/>
    </source>
</evidence>